<feature type="compositionally biased region" description="Basic and acidic residues" evidence="1">
    <location>
        <begin position="42"/>
        <end position="62"/>
    </location>
</feature>
<dbReference type="GO" id="GO:0003676">
    <property type="term" value="F:nucleic acid binding"/>
    <property type="evidence" value="ECO:0007669"/>
    <property type="project" value="UniProtKB-UniRule"/>
</dbReference>
<feature type="compositionally biased region" description="Acidic residues" evidence="1">
    <location>
        <begin position="9"/>
        <end position="41"/>
    </location>
</feature>
<feature type="compositionally biased region" description="Basic and acidic residues" evidence="1">
    <location>
        <begin position="121"/>
        <end position="137"/>
    </location>
</feature>
<feature type="region of interest" description="Disordered" evidence="1">
    <location>
        <begin position="1"/>
        <end position="152"/>
    </location>
</feature>
<proteinExistence type="predicted"/>
<dbReference type="Gene3D" id="3.80.10.10">
    <property type="entry name" value="Ribonuclease Inhibitor"/>
    <property type="match status" value="2"/>
</dbReference>
<organism evidence="3">
    <name type="scientific">Ditylum brightwellii</name>
    <dbReference type="NCBI Taxonomy" id="49249"/>
    <lineage>
        <taxon>Eukaryota</taxon>
        <taxon>Sar</taxon>
        <taxon>Stramenopiles</taxon>
        <taxon>Ochrophyta</taxon>
        <taxon>Bacillariophyta</taxon>
        <taxon>Mediophyceae</taxon>
        <taxon>Lithodesmiophycidae</taxon>
        <taxon>Lithodesmiales</taxon>
        <taxon>Lithodesmiaceae</taxon>
        <taxon>Ditylum</taxon>
    </lineage>
</organism>
<dbReference type="SMART" id="SM00393">
    <property type="entry name" value="R3H"/>
    <property type="match status" value="1"/>
</dbReference>
<feature type="compositionally biased region" description="Acidic residues" evidence="1">
    <location>
        <begin position="824"/>
        <end position="834"/>
    </location>
</feature>
<dbReference type="AlphaFoldDB" id="A0A7S1YQ46"/>
<dbReference type="InterPro" id="IPR001374">
    <property type="entry name" value="R3H_dom"/>
</dbReference>
<dbReference type="InterPro" id="IPR032675">
    <property type="entry name" value="LRR_dom_sf"/>
</dbReference>
<feature type="compositionally biased region" description="Low complexity" evidence="1">
    <location>
        <begin position="945"/>
        <end position="960"/>
    </location>
</feature>
<name>A0A7S1YQ46_9STRA</name>
<evidence type="ECO:0000259" key="2">
    <source>
        <dbReference type="PROSITE" id="PS51061"/>
    </source>
</evidence>
<dbReference type="EMBL" id="HBGN01003418">
    <property type="protein sequence ID" value="CAD9315849.1"/>
    <property type="molecule type" value="Transcribed_RNA"/>
</dbReference>
<feature type="region of interest" description="Disordered" evidence="1">
    <location>
        <begin position="931"/>
        <end position="1000"/>
    </location>
</feature>
<dbReference type="InterPro" id="IPR036867">
    <property type="entry name" value="R3H_dom_sf"/>
</dbReference>
<evidence type="ECO:0000313" key="3">
    <source>
        <dbReference type="EMBL" id="CAD9315849.1"/>
    </source>
</evidence>
<protein>
    <recommendedName>
        <fullName evidence="2">R3H domain-containing protein</fullName>
    </recommendedName>
</protein>
<feature type="compositionally biased region" description="Basic residues" evidence="1">
    <location>
        <begin position="969"/>
        <end position="983"/>
    </location>
</feature>
<dbReference type="Gene3D" id="3.30.1370.50">
    <property type="entry name" value="R3H-like domain"/>
    <property type="match status" value="1"/>
</dbReference>
<feature type="compositionally biased region" description="Acidic residues" evidence="1">
    <location>
        <begin position="63"/>
        <end position="80"/>
    </location>
</feature>
<evidence type="ECO:0000256" key="1">
    <source>
        <dbReference type="SAM" id="MobiDB-lite"/>
    </source>
</evidence>
<feature type="compositionally biased region" description="Polar residues" evidence="1">
    <location>
        <begin position="197"/>
        <end position="206"/>
    </location>
</feature>
<dbReference type="PROSITE" id="PS51061">
    <property type="entry name" value="R3H"/>
    <property type="match status" value="1"/>
</dbReference>
<reference evidence="3" key="1">
    <citation type="submission" date="2021-01" db="EMBL/GenBank/DDBJ databases">
        <authorList>
            <person name="Corre E."/>
            <person name="Pelletier E."/>
            <person name="Niang G."/>
            <person name="Scheremetjew M."/>
            <person name="Finn R."/>
            <person name="Kale V."/>
            <person name="Holt S."/>
            <person name="Cochrane G."/>
            <person name="Meng A."/>
            <person name="Brown T."/>
            <person name="Cohen L."/>
        </authorList>
    </citation>
    <scope>NUCLEOTIDE SEQUENCE</scope>
    <source>
        <strain evidence="3">Pop2</strain>
    </source>
</reference>
<feature type="region of interest" description="Disordered" evidence="1">
    <location>
        <begin position="187"/>
        <end position="206"/>
    </location>
</feature>
<feature type="compositionally biased region" description="Basic and acidic residues" evidence="1">
    <location>
        <begin position="101"/>
        <end position="113"/>
    </location>
</feature>
<dbReference type="SUPFAM" id="SSF52047">
    <property type="entry name" value="RNI-like"/>
    <property type="match status" value="2"/>
</dbReference>
<feature type="compositionally biased region" description="Basic and acidic residues" evidence="1">
    <location>
        <begin position="932"/>
        <end position="942"/>
    </location>
</feature>
<dbReference type="CDD" id="cd02325">
    <property type="entry name" value="R3H"/>
    <property type="match status" value="1"/>
</dbReference>
<dbReference type="Pfam" id="PF01424">
    <property type="entry name" value="R3H"/>
    <property type="match status" value="1"/>
</dbReference>
<sequence length="1220" mass="133816">MEVEKMESGEDDTGSEADNEEEDSDDEDEEEEDENQDEDSTVQEKKKDAALQGGKEFRKTSNEEDSSPSSSDDDDTEQQSEVESLTDAKHENSSEEEGEVKEDTTTDAEKVKEDDDDDDDSQLRYDHYNITNEKEGMNDPSLSSSSSSSVDPNETIFSKAATILVQNIINSLPSSSISNCTIAFPTHKQQQQQQQQIPSSTSLQDYNSPYQHKQQQRHHTQTISVTITYFTLSSTLSKSIVNNFGTTMQHLDLSYLYIKETCALQVLCQGLTQLQTLKLKVVSFGNNNEGLDIGTMLDIISVKDATSIDKATTTTTASALYNYASSMSSYSSSSGGGCPNLEVLHIVSKDVGVASKLGTTTTTTSKDAGKMTTVKFSSPYLKCLCLQGCHQLQSLLLDTPLLQKIHVLDCTSLTNLGFFDDFSSFVGSTNMVQDMKLSGNLSLSPHSIAAMRLPNLKHLDIDGMTLIQDWELGCLIHSALYSLTSLRLNHCRSLGDATQWIATTPNIFHPLSVLHLRRPCHSFDASTLQAIFADRQQQQGKKVATTRNGENNRFVSGLRDLIIDHAPGLIGVICAPAHSSGGGAKSDGVSFSPSFKHPSNSRLGVGAIDEEINGGSGNNNTLSKGLLGVQGIERILSNFVESARNGSGGEEYGFPPTLSSYQRKLVHDAAEQMNLDHESICLNTGVKVVRVRVRRRVSLMDAFAEGQGFHQPGHQHIEPQAEGAGYREDAQSVAFALDEDTDQNVARARGTEAQDDTDNHGVFDIDDGVEMAVATTEQSTRETTVFPNKEYDVQDLPHPALSRREIRRANKKKKVAINNKSQAEVDDDTLSESDGDDQNIAFDGILQCEVHGRFDSKTLRRLTAMAHNLPFDCVSGKAVCIKYLRGLCPYQRIKDGGNCRYGHFNVKPSQLKKFSPLMDLVCGIEDANAGGRGKERVRRKEGTVASYGSNSGSYGAEEASQLIEEHIGKRGQKGKDGRRRGRKGSFGNENDCASRGRSRSFGGNDGLSDCGYASSRGSSPSTRSINGAVETDAFLLSNHYKTDVMFGMRNQISDPLCLQRLMSLEILGCDGLTGAVLDGPCLARLCVRDCSQLNFLDLRTPLLTFLDVSDCPILGHIPLPTESFRGLRVAIFTNCRGLTESFMTKIVDHCRALRQLHIFGSGASEKANNSRSRQKIKTKAGLTKLTAGRPKLELISTKKEWRLLRTKNERLRNSHDHLLN</sequence>
<dbReference type="SUPFAM" id="SSF82708">
    <property type="entry name" value="R3H domain"/>
    <property type="match status" value="1"/>
</dbReference>
<accession>A0A7S1YQ46</accession>
<feature type="region of interest" description="Disordered" evidence="1">
    <location>
        <begin position="797"/>
        <end position="834"/>
    </location>
</feature>
<feature type="domain" description="R3H" evidence="2">
    <location>
        <begin position="626"/>
        <end position="694"/>
    </location>
</feature>
<gene>
    <name evidence="3" type="ORF">DBRI1063_LOCUS2256</name>
</gene>